<evidence type="ECO:0000313" key="3">
    <source>
        <dbReference type="EMBL" id="TPG31886.1"/>
    </source>
</evidence>
<dbReference type="SFLD" id="SFLDS00003">
    <property type="entry name" value="Haloacid_Dehalogenase"/>
    <property type="match status" value="1"/>
</dbReference>
<dbReference type="OrthoDB" id="3774052at2"/>
<dbReference type="AlphaFoldDB" id="A0A502E5P9"/>
<proteinExistence type="inferred from homology"/>
<dbReference type="Gene3D" id="3.40.50.1000">
    <property type="entry name" value="HAD superfamily/HAD-like"/>
    <property type="match status" value="1"/>
</dbReference>
<dbReference type="PRINTS" id="PR00413">
    <property type="entry name" value="HADHALOGNASE"/>
</dbReference>
<dbReference type="CDD" id="cd02588">
    <property type="entry name" value="HAD_L2-DEX"/>
    <property type="match status" value="1"/>
</dbReference>
<dbReference type="InterPro" id="IPR006328">
    <property type="entry name" value="2-HAD"/>
</dbReference>
<comment type="caution">
    <text evidence="3">The sequence shown here is derived from an EMBL/GenBank/DDBJ whole genome shotgun (WGS) entry which is preliminary data.</text>
</comment>
<dbReference type="GO" id="GO:0019120">
    <property type="term" value="F:hydrolase activity, acting on acid halide bonds, in C-halide compounds"/>
    <property type="evidence" value="ECO:0007669"/>
    <property type="project" value="InterPro"/>
</dbReference>
<evidence type="ECO:0000313" key="4">
    <source>
        <dbReference type="Proteomes" id="UP000320095"/>
    </source>
</evidence>
<dbReference type="SUPFAM" id="SSF56784">
    <property type="entry name" value="HAD-like"/>
    <property type="match status" value="1"/>
</dbReference>
<evidence type="ECO:0000256" key="1">
    <source>
        <dbReference type="ARBA" id="ARBA00008106"/>
    </source>
</evidence>
<dbReference type="PANTHER" id="PTHR43316">
    <property type="entry name" value="HYDROLASE, HALOACID DELAHOGENASE-RELATED"/>
    <property type="match status" value="1"/>
</dbReference>
<dbReference type="InterPro" id="IPR036412">
    <property type="entry name" value="HAD-like_sf"/>
</dbReference>
<keyword evidence="2" id="KW-0378">Hydrolase</keyword>
<comment type="similarity">
    <text evidence="1">Belongs to the HAD-like hydrolase superfamily. S-2-haloalkanoic acid dehalogenase family.</text>
</comment>
<gene>
    <name evidence="3" type="ORF">EAH80_21170</name>
</gene>
<dbReference type="InterPro" id="IPR051540">
    <property type="entry name" value="S-2-haloacid_dehalogenase"/>
</dbReference>
<dbReference type="Pfam" id="PF00702">
    <property type="entry name" value="Hydrolase"/>
    <property type="match status" value="1"/>
</dbReference>
<dbReference type="InterPro" id="IPR006439">
    <property type="entry name" value="HAD-SF_hydro_IA"/>
</dbReference>
<reference evidence="3 4" key="1">
    <citation type="journal article" date="2019" name="Environ. Microbiol.">
        <title>Species interactions and distinct microbial communities in high Arctic permafrost affected cryosols are associated with the CH4 and CO2 gas fluxes.</title>
        <authorList>
            <person name="Altshuler I."/>
            <person name="Hamel J."/>
            <person name="Turney S."/>
            <person name="Magnuson E."/>
            <person name="Levesque R."/>
            <person name="Greer C."/>
            <person name="Whyte L.G."/>
        </authorList>
    </citation>
    <scope>NUCLEOTIDE SEQUENCE [LARGE SCALE GENOMIC DNA]</scope>
    <source>
        <strain evidence="3 4">S5.20</strain>
    </source>
</reference>
<dbReference type="EMBL" id="RCZG01000010">
    <property type="protein sequence ID" value="TPG31886.1"/>
    <property type="molecule type" value="Genomic_DNA"/>
</dbReference>
<dbReference type="Gene3D" id="1.10.150.240">
    <property type="entry name" value="Putative phosphatase, domain 2"/>
    <property type="match status" value="1"/>
</dbReference>
<evidence type="ECO:0000256" key="2">
    <source>
        <dbReference type="ARBA" id="ARBA00022801"/>
    </source>
</evidence>
<organism evidence="3 4">
    <name type="scientific">Mycolicibacterium hodleri</name>
    <dbReference type="NCBI Taxonomy" id="49897"/>
    <lineage>
        <taxon>Bacteria</taxon>
        <taxon>Bacillati</taxon>
        <taxon>Actinomycetota</taxon>
        <taxon>Actinomycetes</taxon>
        <taxon>Mycobacteriales</taxon>
        <taxon>Mycobacteriaceae</taxon>
        <taxon>Mycolicibacterium</taxon>
    </lineage>
</organism>
<dbReference type="SFLD" id="SFLDG01129">
    <property type="entry name" value="C1.5:_HAD__Beta-PGM__Phosphata"/>
    <property type="match status" value="1"/>
</dbReference>
<protein>
    <submittedName>
        <fullName evidence="3">Haloacid dehalogenase type II</fullName>
    </submittedName>
</protein>
<accession>A0A502E5P9</accession>
<dbReference type="InterPro" id="IPR023198">
    <property type="entry name" value="PGP-like_dom2"/>
</dbReference>
<dbReference type="NCBIfam" id="TIGR01428">
    <property type="entry name" value="HAD_type_II"/>
    <property type="match status" value="1"/>
</dbReference>
<sequence length="227" mass="24061">MSAVLVFDVNETLLDLGALDPLFIDLFDDAALRPQWFATMLQLSFVGGLTGQYVDFSTAQRAALRMTAQRAGKDVSASAVETVVDAMRRLPPHPEVPRALARLQNEGLRLTALTNSVLDVARAQLVNAGLAERFEEIFSADEVRALKPAPAPYRMVAERCGVDVGDLCLIAAHPWDVSGAMAIGARSAFVARSGVVPSPLGPQPAVIGTDLTAVADALLAPSVDGRQ</sequence>
<dbReference type="PANTHER" id="PTHR43316:SF3">
    <property type="entry name" value="HALOACID DEHALOGENASE, TYPE II (AFU_ORTHOLOGUE AFUA_2G07750)-RELATED"/>
    <property type="match status" value="1"/>
</dbReference>
<dbReference type="NCBIfam" id="TIGR01493">
    <property type="entry name" value="HAD-SF-IA-v2"/>
    <property type="match status" value="1"/>
</dbReference>
<name>A0A502E5P9_9MYCO</name>
<keyword evidence="4" id="KW-1185">Reference proteome</keyword>
<dbReference type="InterPro" id="IPR023214">
    <property type="entry name" value="HAD_sf"/>
</dbReference>
<dbReference type="Proteomes" id="UP000320095">
    <property type="component" value="Unassembled WGS sequence"/>
</dbReference>